<dbReference type="PROSITE" id="PS50995">
    <property type="entry name" value="HTH_MARR_2"/>
    <property type="match status" value="1"/>
</dbReference>
<dbReference type="InterPro" id="IPR000835">
    <property type="entry name" value="HTH_MarR-typ"/>
</dbReference>
<dbReference type="Gene3D" id="1.10.10.10">
    <property type="entry name" value="Winged helix-like DNA-binding domain superfamily/Winged helix DNA-binding domain"/>
    <property type="match status" value="1"/>
</dbReference>
<reference evidence="3" key="1">
    <citation type="journal article" date="2019" name="Int. J. Syst. Evol. Microbiol.">
        <title>The Global Catalogue of Microorganisms (GCM) 10K type strain sequencing project: providing services to taxonomists for standard genome sequencing and annotation.</title>
        <authorList>
            <consortium name="The Broad Institute Genomics Platform"/>
            <consortium name="The Broad Institute Genome Sequencing Center for Infectious Disease"/>
            <person name="Wu L."/>
            <person name="Ma J."/>
        </authorList>
    </citation>
    <scope>NUCLEOTIDE SEQUENCE [LARGE SCALE GENOMIC DNA]</scope>
    <source>
        <strain evidence="3">JCM 12140</strain>
    </source>
</reference>
<proteinExistence type="predicted"/>
<dbReference type="EMBL" id="BAAAJX010000005">
    <property type="protein sequence ID" value="GAA1493051.1"/>
    <property type="molecule type" value="Genomic_DNA"/>
</dbReference>
<evidence type="ECO:0000313" key="3">
    <source>
        <dbReference type="Proteomes" id="UP001501742"/>
    </source>
</evidence>
<evidence type="ECO:0000259" key="1">
    <source>
        <dbReference type="PROSITE" id="PS50995"/>
    </source>
</evidence>
<dbReference type="SUPFAM" id="SSF46785">
    <property type="entry name" value="Winged helix' DNA-binding domain"/>
    <property type="match status" value="1"/>
</dbReference>
<dbReference type="PANTHER" id="PTHR33164">
    <property type="entry name" value="TRANSCRIPTIONAL REGULATOR, MARR FAMILY"/>
    <property type="match status" value="1"/>
</dbReference>
<dbReference type="Pfam" id="PF12802">
    <property type="entry name" value="MarR_2"/>
    <property type="match status" value="1"/>
</dbReference>
<dbReference type="PANTHER" id="PTHR33164:SF106">
    <property type="entry name" value="TRANSCRIPTIONAL REGULATORY PROTEIN"/>
    <property type="match status" value="1"/>
</dbReference>
<accession>A0ABP4K6S7</accession>
<dbReference type="SMART" id="SM00347">
    <property type="entry name" value="HTH_MARR"/>
    <property type="match status" value="1"/>
</dbReference>
<dbReference type="InterPro" id="IPR039422">
    <property type="entry name" value="MarR/SlyA-like"/>
</dbReference>
<dbReference type="InterPro" id="IPR036388">
    <property type="entry name" value="WH-like_DNA-bd_sf"/>
</dbReference>
<organism evidence="2 3">
    <name type="scientific">Curtobacterium herbarum</name>
    <dbReference type="NCBI Taxonomy" id="150122"/>
    <lineage>
        <taxon>Bacteria</taxon>
        <taxon>Bacillati</taxon>
        <taxon>Actinomycetota</taxon>
        <taxon>Actinomycetes</taxon>
        <taxon>Micrococcales</taxon>
        <taxon>Microbacteriaceae</taxon>
        <taxon>Curtobacterium</taxon>
    </lineage>
</organism>
<dbReference type="RefSeq" id="WP_204606578.1">
    <property type="nucleotide sequence ID" value="NZ_BAAAJX010000005.1"/>
</dbReference>
<feature type="domain" description="HTH marR-type" evidence="1">
    <location>
        <begin position="1"/>
        <end position="149"/>
    </location>
</feature>
<gene>
    <name evidence="2" type="ORF">GCM10009627_13970</name>
</gene>
<protein>
    <recommendedName>
        <fullName evidence="1">HTH marR-type domain-containing protein</fullName>
    </recommendedName>
</protein>
<keyword evidence="3" id="KW-1185">Reference proteome</keyword>
<dbReference type="InterPro" id="IPR036390">
    <property type="entry name" value="WH_DNA-bd_sf"/>
</dbReference>
<sequence length="163" mass="17401">MTNVFEAQWEASQVEAMEALRAWAVAFAELNQQMSSWLDLPTTDANALGQVLWADSSGDPLSPARLGQRIGMTSGSVTVLVDRLEAAGLLARSREHSDRRRVTLRPTPAARERARAFLEESSAEIAAAVQGSSAAELATSTAFIRKMAAAASGATTRLRAARS</sequence>
<comment type="caution">
    <text evidence="2">The sequence shown here is derived from an EMBL/GenBank/DDBJ whole genome shotgun (WGS) entry which is preliminary data.</text>
</comment>
<evidence type="ECO:0000313" key="2">
    <source>
        <dbReference type="EMBL" id="GAA1493051.1"/>
    </source>
</evidence>
<dbReference type="PRINTS" id="PR00598">
    <property type="entry name" value="HTHMARR"/>
</dbReference>
<name>A0ABP4K6S7_9MICO</name>
<dbReference type="Proteomes" id="UP001501742">
    <property type="component" value="Unassembled WGS sequence"/>
</dbReference>